<reference evidence="2" key="2">
    <citation type="submission" date="2022-03" db="EMBL/GenBank/DDBJ databases">
        <title>Draft title - Genomic analysis of global carrot germplasm unveils the trajectory of domestication and the origin of high carotenoid orange carrot.</title>
        <authorList>
            <person name="Iorizzo M."/>
            <person name="Ellison S."/>
            <person name="Senalik D."/>
            <person name="Macko-Podgorni A."/>
            <person name="Grzebelus D."/>
            <person name="Bostan H."/>
            <person name="Rolling W."/>
            <person name="Curaba J."/>
            <person name="Simon P."/>
        </authorList>
    </citation>
    <scope>NUCLEOTIDE SEQUENCE</scope>
    <source>
        <tissue evidence="2">Leaf</tissue>
    </source>
</reference>
<keyword evidence="3" id="KW-1185">Reference proteome</keyword>
<proteinExistence type="predicted"/>
<dbReference type="EMBL" id="LNRQ01000002">
    <property type="protein sequence ID" value="KZN06100.1"/>
    <property type="molecule type" value="Genomic_DNA"/>
</dbReference>
<protein>
    <recommendedName>
        <fullName evidence="4">ELM2 domain-containing protein</fullName>
    </recommendedName>
</protein>
<evidence type="ECO:0008006" key="4">
    <source>
        <dbReference type="Google" id="ProtNLM"/>
    </source>
</evidence>
<dbReference type="PANTHER" id="PTHR46410:SF1">
    <property type="entry name" value="AT-RICH INTERACTIVE DOMAIN-CONTAINING PROTEIN 1"/>
    <property type="match status" value="1"/>
</dbReference>
<gene>
    <name evidence="1" type="ORF">DCAR_006937</name>
    <name evidence="2" type="ORF">DCAR_0207832</name>
</gene>
<dbReference type="PANTHER" id="PTHR46410">
    <property type="entry name" value="AT-RICH INTERACTIVE DOMAIN-CONTAINING PROTEIN 2"/>
    <property type="match status" value="1"/>
</dbReference>
<organism evidence="1">
    <name type="scientific">Daucus carota subsp. sativus</name>
    <name type="common">Carrot</name>
    <dbReference type="NCBI Taxonomy" id="79200"/>
    <lineage>
        <taxon>Eukaryota</taxon>
        <taxon>Viridiplantae</taxon>
        <taxon>Streptophyta</taxon>
        <taxon>Embryophyta</taxon>
        <taxon>Tracheophyta</taxon>
        <taxon>Spermatophyta</taxon>
        <taxon>Magnoliopsida</taxon>
        <taxon>eudicotyledons</taxon>
        <taxon>Gunneridae</taxon>
        <taxon>Pentapetalae</taxon>
        <taxon>asterids</taxon>
        <taxon>campanulids</taxon>
        <taxon>Apiales</taxon>
        <taxon>Apiaceae</taxon>
        <taxon>Apioideae</taxon>
        <taxon>Scandiceae</taxon>
        <taxon>Daucinae</taxon>
        <taxon>Daucus</taxon>
        <taxon>Daucus sect. Daucus</taxon>
    </lineage>
</organism>
<name>A0A166E4Y7_DAUCS</name>
<evidence type="ECO:0000313" key="3">
    <source>
        <dbReference type="Proteomes" id="UP000077755"/>
    </source>
</evidence>
<dbReference type="Gramene" id="KZN06100">
    <property type="protein sequence ID" value="KZN06100"/>
    <property type="gene ID" value="DCAR_006937"/>
</dbReference>
<evidence type="ECO:0000313" key="1">
    <source>
        <dbReference type="EMBL" id="KZN06100.1"/>
    </source>
</evidence>
<dbReference type="OMA" id="RVANDPC"/>
<accession>A0A166E4Y7</accession>
<sequence>MGQVTDLDKLNVELKSQDTDDVCNGKRKRVCLLKSLNWARRVANDPCNLRYGSIPESSKWKHFGTNFGWKLFLSLRQAMMVERNGDSSFVQSIWQKKQKMLPTMYEETKRCSQRISSAKTSEAVKKSQAQHFAQSTSSNAKSGFWLESCSKIEGDAQAEIPEWMENFSSDSKWLGTRIWPQETGVDSHCLIEKDPVGLGRRDLCDCENKGSLKCVRFHVSEERIRLQHELGTAFYQMQIDKMGEEVALSWTNAEEMNFVAVVVKSKHLRAKRKNSESSSEDDEGFWKELLQIFPNKTRQQLVSYYYNVFLLRQRALQNRSTAVEISSDDENRV</sequence>
<reference evidence="1" key="1">
    <citation type="journal article" date="2016" name="Nat. Genet.">
        <title>A high-quality carrot genome assembly provides new insights into carotenoid accumulation and asterid genome evolution.</title>
        <authorList>
            <person name="Iorizzo M."/>
            <person name="Ellison S."/>
            <person name="Senalik D."/>
            <person name="Zeng P."/>
            <person name="Satapoomin P."/>
            <person name="Huang J."/>
            <person name="Bowman M."/>
            <person name="Iovene M."/>
            <person name="Sanseverino W."/>
            <person name="Cavagnaro P."/>
            <person name="Yildiz M."/>
            <person name="Macko-Podgorni A."/>
            <person name="Moranska E."/>
            <person name="Grzebelus E."/>
            <person name="Grzebelus D."/>
            <person name="Ashrafi H."/>
            <person name="Zheng Z."/>
            <person name="Cheng S."/>
            <person name="Spooner D."/>
            <person name="Van Deynze A."/>
            <person name="Simon P."/>
        </authorList>
    </citation>
    <scope>NUCLEOTIDE SEQUENCE [LARGE SCALE GENOMIC DNA]</scope>
    <source>
        <tissue evidence="1">Leaf</tissue>
    </source>
</reference>
<dbReference type="Proteomes" id="UP000077755">
    <property type="component" value="Chromosome 2"/>
</dbReference>
<evidence type="ECO:0000313" key="2">
    <source>
        <dbReference type="EMBL" id="WOG88597.1"/>
    </source>
</evidence>
<dbReference type="EMBL" id="CP093344">
    <property type="protein sequence ID" value="WOG88597.1"/>
    <property type="molecule type" value="Genomic_DNA"/>
</dbReference>
<dbReference type="STRING" id="79200.A0A166E4Y7"/>
<dbReference type="AlphaFoldDB" id="A0A166E4Y7"/>
<dbReference type="OrthoDB" id="1938591at2759"/>